<reference evidence="2 3" key="1">
    <citation type="submission" date="2016-10" db="EMBL/GenBank/DDBJ databases">
        <authorList>
            <person name="Varghese N."/>
            <person name="Submissions S."/>
        </authorList>
    </citation>
    <scope>NUCLEOTIDE SEQUENCE [LARGE SCALE GENOMIC DNA]</scope>
    <source>
        <strain evidence="2 3">WC1T17</strain>
    </source>
</reference>
<evidence type="ECO:0000313" key="3">
    <source>
        <dbReference type="Proteomes" id="UP000182089"/>
    </source>
</evidence>
<sequence>MMDEKKICFVTAVNDVEKYQKCKVAIKQLVVPEGYQVEAKIIMGSSSMRHAYNEAISQTDAKYKIYLHQDVLIID</sequence>
<dbReference type="Proteomes" id="UP000182089">
    <property type="component" value="Unassembled WGS sequence"/>
</dbReference>
<evidence type="ECO:0000313" key="2">
    <source>
        <dbReference type="EMBL" id="SEM94507.1"/>
    </source>
</evidence>
<dbReference type="Gene3D" id="3.90.550.10">
    <property type="entry name" value="Spore Coat Polysaccharide Biosynthesis Protein SpsA, Chain A"/>
    <property type="match status" value="1"/>
</dbReference>
<organism evidence="2 3">
    <name type="scientific">Ligilactobacillus ruminis</name>
    <dbReference type="NCBI Taxonomy" id="1623"/>
    <lineage>
        <taxon>Bacteria</taxon>
        <taxon>Bacillati</taxon>
        <taxon>Bacillota</taxon>
        <taxon>Bacilli</taxon>
        <taxon>Lactobacillales</taxon>
        <taxon>Lactobacillaceae</taxon>
        <taxon>Ligilactobacillus</taxon>
    </lineage>
</organism>
<dbReference type="InterPro" id="IPR059123">
    <property type="entry name" value="StrF_dom"/>
</dbReference>
<name>A0ABY1ADV9_9LACO</name>
<dbReference type="InterPro" id="IPR029044">
    <property type="entry name" value="Nucleotide-diphossugar_trans"/>
</dbReference>
<evidence type="ECO:0000259" key="1">
    <source>
        <dbReference type="Pfam" id="PF13712"/>
    </source>
</evidence>
<dbReference type="Pfam" id="PF13712">
    <property type="entry name" value="Glyco_tranf_2_5"/>
    <property type="match status" value="1"/>
</dbReference>
<accession>A0ABY1ADV9</accession>
<comment type="caution">
    <text evidence="2">The sequence shown here is derived from an EMBL/GenBank/DDBJ whole genome shotgun (WGS) entry which is preliminary data.</text>
</comment>
<feature type="domain" description="Streptomycin biosynthesis protein StrF" evidence="1">
    <location>
        <begin position="8"/>
        <end position="74"/>
    </location>
</feature>
<gene>
    <name evidence="2" type="ORF">SAMN05216431_11519</name>
</gene>
<dbReference type="EMBL" id="FOCC01000015">
    <property type="protein sequence ID" value="SEM94507.1"/>
    <property type="molecule type" value="Genomic_DNA"/>
</dbReference>
<proteinExistence type="predicted"/>
<protein>
    <submittedName>
        <fullName evidence="2">Glycosyltransferase like family protein</fullName>
    </submittedName>
</protein>